<feature type="active site" evidence="1">
    <location>
        <position position="43"/>
    </location>
</feature>
<dbReference type="InterPro" id="IPR029069">
    <property type="entry name" value="HotDog_dom_sf"/>
</dbReference>
<feature type="active site" evidence="1">
    <location>
        <position position="69"/>
    </location>
</feature>
<evidence type="ECO:0000259" key="3">
    <source>
        <dbReference type="Pfam" id="PF22636"/>
    </source>
</evidence>
<dbReference type="InterPro" id="IPR025540">
    <property type="entry name" value="FlK"/>
</dbReference>
<protein>
    <submittedName>
        <fullName evidence="4">Thioesterase family protein</fullName>
    </submittedName>
</protein>
<organism evidence="4 5">
    <name type="scientific">Pelotomaculum isophthalicicum JI</name>
    <dbReference type="NCBI Taxonomy" id="947010"/>
    <lineage>
        <taxon>Bacteria</taxon>
        <taxon>Bacillati</taxon>
        <taxon>Bacillota</taxon>
        <taxon>Clostridia</taxon>
        <taxon>Eubacteriales</taxon>
        <taxon>Desulfotomaculaceae</taxon>
        <taxon>Pelotomaculum</taxon>
    </lineage>
</organism>
<dbReference type="SUPFAM" id="SSF54637">
    <property type="entry name" value="Thioesterase/thiol ester dehydrase-isomerase"/>
    <property type="match status" value="1"/>
</dbReference>
<feature type="binding site" evidence="2">
    <location>
        <position position="62"/>
    </location>
    <ligand>
        <name>substrate</name>
    </ligand>
</feature>
<feature type="binding site" evidence="2">
    <location>
        <position position="113"/>
    </location>
    <ligand>
        <name>substrate</name>
    </ligand>
</feature>
<reference evidence="4" key="1">
    <citation type="submission" date="2022-02" db="EMBL/GenBank/DDBJ databases">
        <authorList>
            <person name="Leng L."/>
        </authorList>
    </citation>
    <scope>NUCLEOTIDE SEQUENCE</scope>
    <source>
        <strain evidence="4">JI</strain>
    </source>
</reference>
<dbReference type="PIRSF" id="PIRSF014972">
    <property type="entry name" value="FlK"/>
    <property type="match status" value="1"/>
</dbReference>
<evidence type="ECO:0000313" key="5">
    <source>
        <dbReference type="Proteomes" id="UP001154312"/>
    </source>
</evidence>
<dbReference type="RefSeq" id="WP_277445056.1">
    <property type="nucleotide sequence ID" value="NZ_JAKOAV010000034.1"/>
</dbReference>
<name>A0A9X4H3E3_9FIRM</name>
<dbReference type="Proteomes" id="UP001154312">
    <property type="component" value="Unassembled WGS sequence"/>
</dbReference>
<feature type="domain" description="Fluoroacetyl-CoA-specific thioesterase-like" evidence="3">
    <location>
        <begin position="16"/>
        <end position="117"/>
    </location>
</feature>
<evidence type="ECO:0000256" key="1">
    <source>
        <dbReference type="PIRSR" id="PIRSR014972-1"/>
    </source>
</evidence>
<comment type="caution">
    <text evidence="4">The sequence shown here is derived from an EMBL/GenBank/DDBJ whole genome shotgun (WGS) entry which is preliminary data.</text>
</comment>
<gene>
    <name evidence="4" type="ORF">L7E55_14605</name>
</gene>
<sequence>MSGLQVGIEGKASIVVNNDNTAMAYGSGAVNVFATPALIGLMEKAALSSVDPLLDAGYTTVGTKIDVKHLAATPIGMNVTATSRLVEVNGKRLLFNIEVRDEVDLVGTGVHERFIIELSGFIKRVESKAAKQ</sequence>
<feature type="binding site" evidence="2">
    <location>
        <position position="62"/>
    </location>
    <ligand>
        <name>CoA</name>
        <dbReference type="ChEBI" id="CHEBI:57287"/>
    </ligand>
</feature>
<evidence type="ECO:0000313" key="4">
    <source>
        <dbReference type="EMBL" id="MDF9409570.1"/>
    </source>
</evidence>
<dbReference type="PANTHER" id="PTHR36934">
    <property type="entry name" value="BLR0278 PROTEIN"/>
    <property type="match status" value="1"/>
</dbReference>
<dbReference type="AlphaFoldDB" id="A0A9X4H3E3"/>
<dbReference type="PANTHER" id="PTHR36934:SF1">
    <property type="entry name" value="THIOESTERASE DOMAIN-CONTAINING PROTEIN"/>
    <property type="match status" value="1"/>
</dbReference>
<feature type="active site" evidence="1">
    <location>
        <position position="35"/>
    </location>
</feature>
<proteinExistence type="predicted"/>
<dbReference type="EMBL" id="JAKOAV010000034">
    <property type="protein sequence ID" value="MDF9409570.1"/>
    <property type="molecule type" value="Genomic_DNA"/>
</dbReference>
<accession>A0A9X4H3E3</accession>
<evidence type="ECO:0000256" key="2">
    <source>
        <dbReference type="PIRSR" id="PIRSR014972-2"/>
    </source>
</evidence>
<dbReference type="Gene3D" id="3.10.129.10">
    <property type="entry name" value="Hotdog Thioesterase"/>
    <property type="match status" value="1"/>
</dbReference>
<keyword evidence="5" id="KW-1185">Reference proteome</keyword>
<dbReference type="InterPro" id="IPR054485">
    <property type="entry name" value="FlK-like_dom"/>
</dbReference>
<dbReference type="Pfam" id="PF22636">
    <property type="entry name" value="FlK"/>
    <property type="match status" value="1"/>
</dbReference>